<dbReference type="EC" id="2.1.1.37" evidence="1"/>
<dbReference type="Pfam" id="PF00145">
    <property type="entry name" value="DNA_methylase"/>
    <property type="match status" value="1"/>
</dbReference>
<dbReference type="PANTHER" id="PTHR46098">
    <property type="entry name" value="TRNA (CYTOSINE(38)-C(5))-METHYLTRANSFERASE"/>
    <property type="match status" value="1"/>
</dbReference>
<organism evidence="7 8">
    <name type="scientific">Candidatus Anaerotruncus excrementipullorum</name>
    <dbReference type="NCBI Taxonomy" id="2838465"/>
    <lineage>
        <taxon>Bacteria</taxon>
        <taxon>Bacillati</taxon>
        <taxon>Bacillota</taxon>
        <taxon>Clostridia</taxon>
        <taxon>Eubacteriales</taxon>
        <taxon>Oscillospiraceae</taxon>
        <taxon>Anaerotruncus</taxon>
    </lineage>
</organism>
<evidence type="ECO:0000256" key="5">
    <source>
        <dbReference type="ARBA" id="ARBA00022747"/>
    </source>
</evidence>
<comment type="caution">
    <text evidence="7">The sequence shown here is derived from an EMBL/GenBank/DDBJ whole genome shotgun (WGS) entry which is preliminary data.</text>
</comment>
<keyword evidence="4 6" id="KW-0949">S-adenosyl-L-methionine</keyword>
<dbReference type="EMBL" id="DXES01000120">
    <property type="protein sequence ID" value="HIX65659.1"/>
    <property type="molecule type" value="Genomic_DNA"/>
</dbReference>
<evidence type="ECO:0000256" key="2">
    <source>
        <dbReference type="ARBA" id="ARBA00022603"/>
    </source>
</evidence>
<dbReference type="InterPro" id="IPR050750">
    <property type="entry name" value="C5-MTase"/>
</dbReference>
<evidence type="ECO:0000256" key="3">
    <source>
        <dbReference type="ARBA" id="ARBA00022679"/>
    </source>
</evidence>
<reference evidence="7" key="2">
    <citation type="submission" date="2021-04" db="EMBL/GenBank/DDBJ databases">
        <authorList>
            <person name="Gilroy R."/>
        </authorList>
    </citation>
    <scope>NUCLEOTIDE SEQUENCE</scope>
    <source>
        <strain evidence="7">CHK188-5543</strain>
    </source>
</reference>
<evidence type="ECO:0000256" key="6">
    <source>
        <dbReference type="PROSITE-ProRule" id="PRU01016"/>
    </source>
</evidence>
<dbReference type="Proteomes" id="UP000886800">
    <property type="component" value="Unassembled WGS sequence"/>
</dbReference>
<dbReference type="GO" id="GO:0003886">
    <property type="term" value="F:DNA (cytosine-5-)-methyltransferase activity"/>
    <property type="evidence" value="ECO:0007669"/>
    <property type="project" value="UniProtKB-EC"/>
</dbReference>
<reference evidence="7" key="1">
    <citation type="journal article" date="2021" name="PeerJ">
        <title>Extensive microbial diversity within the chicken gut microbiome revealed by metagenomics and culture.</title>
        <authorList>
            <person name="Gilroy R."/>
            <person name="Ravi A."/>
            <person name="Getino M."/>
            <person name="Pursley I."/>
            <person name="Horton D.L."/>
            <person name="Alikhan N.F."/>
            <person name="Baker D."/>
            <person name="Gharbi K."/>
            <person name="Hall N."/>
            <person name="Watson M."/>
            <person name="Adriaenssens E.M."/>
            <person name="Foster-Nyarko E."/>
            <person name="Jarju S."/>
            <person name="Secka A."/>
            <person name="Antonio M."/>
            <person name="Oren A."/>
            <person name="Chaudhuri R.R."/>
            <person name="La Ragione R."/>
            <person name="Hildebrand F."/>
            <person name="Pallen M.J."/>
        </authorList>
    </citation>
    <scope>NUCLEOTIDE SEQUENCE</scope>
    <source>
        <strain evidence="7">CHK188-5543</strain>
    </source>
</reference>
<sequence length="239" mass="25516">MTLGSLFDGIAGFLLAASRAGIVTLWASEIEPFPIRVSKAHFPEVQQVGDITKLDGAALPPVDIICGGSPCQDLSVAGARAGLAGERSGLFLHQIRVIKEMRDADIRCGRTAESVRPRWMLWENVPGAFSSGDPKGEDFRIVLEETARVVDPACHVPRPAKGQWLGAGCILADGFSIAWRTVDAQFFGVPQRRKRIALVADFAGLCAPEVLFIDDGLPGYYPEGQSPGEAFARSLAAGA</sequence>
<dbReference type="SUPFAM" id="SSF53335">
    <property type="entry name" value="S-adenosyl-L-methionine-dependent methyltransferases"/>
    <property type="match status" value="1"/>
</dbReference>
<feature type="active site" evidence="6">
    <location>
        <position position="71"/>
    </location>
</feature>
<evidence type="ECO:0000256" key="4">
    <source>
        <dbReference type="ARBA" id="ARBA00022691"/>
    </source>
</evidence>
<dbReference type="PRINTS" id="PR00105">
    <property type="entry name" value="C5METTRFRASE"/>
</dbReference>
<dbReference type="Gene3D" id="3.40.50.150">
    <property type="entry name" value="Vaccinia Virus protein VP39"/>
    <property type="match status" value="1"/>
</dbReference>
<proteinExistence type="inferred from homology"/>
<dbReference type="InterPro" id="IPR018117">
    <property type="entry name" value="C5_DNA_meth_AS"/>
</dbReference>
<dbReference type="GO" id="GO:0009307">
    <property type="term" value="P:DNA restriction-modification system"/>
    <property type="evidence" value="ECO:0007669"/>
    <property type="project" value="UniProtKB-KW"/>
</dbReference>
<evidence type="ECO:0000313" key="8">
    <source>
        <dbReference type="Proteomes" id="UP000886800"/>
    </source>
</evidence>
<dbReference type="InterPro" id="IPR029063">
    <property type="entry name" value="SAM-dependent_MTases_sf"/>
</dbReference>
<evidence type="ECO:0000256" key="1">
    <source>
        <dbReference type="ARBA" id="ARBA00011975"/>
    </source>
</evidence>
<gene>
    <name evidence="7" type="ORF">H9736_05360</name>
</gene>
<accession>A0A9D1WRA6</accession>
<keyword evidence="5" id="KW-0680">Restriction system</keyword>
<dbReference type="PANTHER" id="PTHR46098:SF1">
    <property type="entry name" value="TRNA (CYTOSINE(38)-C(5))-METHYLTRANSFERASE"/>
    <property type="match status" value="1"/>
</dbReference>
<dbReference type="AlphaFoldDB" id="A0A9D1WRA6"/>
<comment type="similarity">
    <text evidence="6">Belongs to the class I-like SAM-binding methyltransferase superfamily. C5-methyltransferase family.</text>
</comment>
<dbReference type="PROSITE" id="PS51679">
    <property type="entry name" value="SAM_MT_C5"/>
    <property type="match status" value="1"/>
</dbReference>
<name>A0A9D1WRA6_9FIRM</name>
<dbReference type="PROSITE" id="PS00094">
    <property type="entry name" value="C5_MTASE_1"/>
    <property type="match status" value="1"/>
</dbReference>
<dbReference type="GO" id="GO:0032259">
    <property type="term" value="P:methylation"/>
    <property type="evidence" value="ECO:0007669"/>
    <property type="project" value="UniProtKB-KW"/>
</dbReference>
<dbReference type="InterPro" id="IPR001525">
    <property type="entry name" value="C5_MeTfrase"/>
</dbReference>
<evidence type="ECO:0000313" key="7">
    <source>
        <dbReference type="EMBL" id="HIX65659.1"/>
    </source>
</evidence>
<keyword evidence="2 6" id="KW-0489">Methyltransferase</keyword>
<protein>
    <recommendedName>
        <fullName evidence="1">DNA (cytosine-5-)-methyltransferase</fullName>
        <ecNumber evidence="1">2.1.1.37</ecNumber>
    </recommendedName>
</protein>
<keyword evidence="3 6" id="KW-0808">Transferase</keyword>